<evidence type="ECO:0000313" key="3">
    <source>
        <dbReference type="Proteomes" id="UP000257451"/>
    </source>
</evidence>
<dbReference type="RefSeq" id="WP_117433141.1">
    <property type="nucleotide sequence ID" value="NZ_PEDF01000176.1"/>
</dbReference>
<gene>
    <name evidence="2" type="primary">pao_3</name>
    <name evidence="2" type="ORF">DAVIS_04486</name>
</gene>
<dbReference type="Gene3D" id="3.30.70.1990">
    <property type="match status" value="1"/>
</dbReference>
<dbReference type="InterPro" id="IPR050464">
    <property type="entry name" value="Zeta_carotene_desat/Oxidored"/>
</dbReference>
<protein>
    <submittedName>
        <fullName evidence="2">Pseudooxynicotine oxidase</fullName>
        <ecNumber evidence="2">1.4.3.24</ecNumber>
    </submittedName>
</protein>
<dbReference type="Proteomes" id="UP000257451">
    <property type="component" value="Unassembled WGS sequence"/>
</dbReference>
<dbReference type="EC" id="1.4.3.24" evidence="2"/>
<dbReference type="Gene3D" id="3.50.50.60">
    <property type="entry name" value="FAD/NAD(P)-binding domain"/>
    <property type="match status" value="1"/>
</dbReference>
<comment type="caution">
    <text evidence="2">The sequence shown here is derived from an EMBL/GenBank/DDBJ whole genome shotgun (WGS) entry which is preliminary data.</text>
</comment>
<dbReference type="PRINTS" id="PR00419">
    <property type="entry name" value="ADXRDTASE"/>
</dbReference>
<evidence type="ECO:0000313" key="2">
    <source>
        <dbReference type="EMBL" id="RFZ34936.1"/>
    </source>
</evidence>
<dbReference type="AlphaFoldDB" id="A0A3E2MQD3"/>
<dbReference type="InterPro" id="IPR036188">
    <property type="entry name" value="FAD/NAD-bd_sf"/>
</dbReference>
<dbReference type="Gene3D" id="1.10.405.20">
    <property type="match status" value="1"/>
</dbReference>
<proteinExistence type="predicted"/>
<dbReference type="SUPFAM" id="SSF51905">
    <property type="entry name" value="FAD/NAD(P)-binding domain"/>
    <property type="match status" value="1"/>
</dbReference>
<dbReference type="InterPro" id="IPR002937">
    <property type="entry name" value="Amino_oxidase"/>
</dbReference>
<evidence type="ECO:0000259" key="1">
    <source>
        <dbReference type="Pfam" id="PF01593"/>
    </source>
</evidence>
<dbReference type="EMBL" id="PEDF01000176">
    <property type="protein sequence ID" value="RFZ34936.1"/>
    <property type="molecule type" value="Genomic_DNA"/>
</dbReference>
<reference evidence="2 3" key="1">
    <citation type="journal article" date="2018" name="Sci. Rep.">
        <title>Extensive genomic diversity among Mycobacterium marinum strains revealed by whole genome sequencing.</title>
        <authorList>
            <person name="Das S."/>
            <person name="Pettersson B.M."/>
            <person name="Behra P.R."/>
            <person name="Mallick A."/>
            <person name="Cheramie M."/>
            <person name="Ramesh M."/>
            <person name="Shirreff L."/>
            <person name="DuCote T."/>
            <person name="Dasgupta S."/>
            <person name="Ennis D.G."/>
            <person name="Kirsebom L.A."/>
        </authorList>
    </citation>
    <scope>NUCLEOTIDE SEQUENCE [LARGE SCALE GENOMIC DNA]</scope>
    <source>
        <strain evidence="2 3">Davis1</strain>
    </source>
</reference>
<sequence length="455" mass="50115">MNQPKPIAIVGGGTAGLSAALRLRERGYDDVTVFEGSAQVGGKACSVEVDGRYYDLGGVVVVPQRYPNTWALARRYGLQTFLREPMLAVDLDTAEWTELEAAIEAAHSTRAYLSSAIKVRRYIKRYRKYFDKPGFSFNHCPELGWLRDELSLPLEQWLKKLQLAPLAAMWEPVVDMGYGPYSEVAALYFIYFRLCTPRHGIRSLLMQKLQGGAERLSFTLGAQSLATAMAKDCHVRTEVPVSRVARKQDGLWIYAGDGRELGTFDAVLLATPLDDAFDLLDASGASSALNNAITNTGAQVKREIRYADYYATIADGDGLPDASGYVSLGSQHLGLAGGHIGLRPWPQSPWWVFYYYGSPEQPGCQEAALGELHTQLKKVGVTLKTTVLTKAWPKFFPHVSQSAIANGFYDDLESLQGQGDIFYLGGALGFESLEHTITYSYGLVDQHFPAIRSGN</sequence>
<keyword evidence="2" id="KW-0560">Oxidoreductase</keyword>
<accession>A0A3E2MQD3</accession>
<dbReference type="GO" id="GO:0016491">
    <property type="term" value="F:oxidoreductase activity"/>
    <property type="evidence" value="ECO:0007669"/>
    <property type="project" value="UniProtKB-KW"/>
</dbReference>
<name>A0A3E2MQD3_MYCMR</name>
<dbReference type="PANTHER" id="PTHR42923">
    <property type="entry name" value="PROTOPORPHYRINOGEN OXIDASE"/>
    <property type="match status" value="1"/>
</dbReference>
<organism evidence="2 3">
    <name type="scientific">Mycobacterium marinum</name>
    <dbReference type="NCBI Taxonomy" id="1781"/>
    <lineage>
        <taxon>Bacteria</taxon>
        <taxon>Bacillati</taxon>
        <taxon>Actinomycetota</taxon>
        <taxon>Actinomycetes</taxon>
        <taxon>Mycobacteriales</taxon>
        <taxon>Mycobacteriaceae</taxon>
        <taxon>Mycobacterium</taxon>
        <taxon>Mycobacterium ulcerans group</taxon>
    </lineage>
</organism>
<feature type="domain" description="Amine oxidase" evidence="1">
    <location>
        <begin position="15"/>
        <end position="295"/>
    </location>
</feature>
<dbReference type="Pfam" id="PF01593">
    <property type="entry name" value="Amino_oxidase"/>
    <property type="match status" value="1"/>
</dbReference>